<dbReference type="Proteomes" id="UP000008962">
    <property type="component" value="Chromosome"/>
</dbReference>
<organism evidence="1 2">
    <name type="scientific">Salmonella typhimurium (strain SL1344)</name>
    <dbReference type="NCBI Taxonomy" id="216597"/>
    <lineage>
        <taxon>Bacteria</taxon>
        <taxon>Pseudomonadati</taxon>
        <taxon>Pseudomonadota</taxon>
        <taxon>Gammaproteobacteria</taxon>
        <taxon>Enterobacterales</taxon>
        <taxon>Enterobacteriaceae</taxon>
        <taxon>Salmonella</taxon>
    </lineage>
</organism>
<dbReference type="AlphaFoldDB" id="A0A0H3NEW6"/>
<sequence>MSTEISIRVPKVIATPAEFAEWEGYSRGSVYQMIHNGKLANYIEKKEKNKGRVFILYLKYKKDQASKNMDKSAFNYNVVVGC</sequence>
<dbReference type="EMBL" id="FQ312003">
    <property type="protein sequence ID" value="CBW18809.1"/>
    <property type="molecule type" value="Genomic_DNA"/>
</dbReference>
<dbReference type="KEGG" id="sey:SL1344_2707"/>
<proteinExistence type="predicted"/>
<dbReference type="HOGENOM" id="CLU_196035_0_0_6"/>
<evidence type="ECO:0000313" key="1">
    <source>
        <dbReference type="EMBL" id="CBW18809.1"/>
    </source>
</evidence>
<dbReference type="BioCyc" id="SENT216597:SL1344_RS14095-MONOMER"/>
<reference evidence="2" key="1">
    <citation type="journal article" date="2012" name="Proc. Natl. Acad. Sci. U.S.A.">
        <title>The transcriptional landscape and small RNAs of Salmonella enterica serovar Typhimurium.</title>
        <authorList>
            <person name="Kroger C."/>
            <person name="Dillon S.C."/>
            <person name="Cameron A.D."/>
            <person name="Papenfort K."/>
            <person name="Sivasankaran S.K."/>
            <person name="Hokamp K."/>
            <person name="Chao Y."/>
            <person name="Sittka A."/>
            <person name="Hebrard M."/>
            <person name="Handler K."/>
            <person name="Colgan A."/>
            <person name="Leekitcharoenphon P."/>
            <person name="Langridge G.C."/>
            <person name="Lohan A.J."/>
            <person name="Loftus B."/>
            <person name="Lucchini S."/>
            <person name="Ussery D.W."/>
            <person name="Dorman C.J."/>
            <person name="Thomson N.R."/>
            <person name="Vogel J."/>
            <person name="Hinton J.C."/>
        </authorList>
    </citation>
    <scope>NUCLEOTIDE SEQUENCE [LARGE SCALE GENOMIC DNA]</scope>
    <source>
        <strain evidence="2">SL1344</strain>
    </source>
</reference>
<protein>
    <submittedName>
        <fullName evidence="1">Bacteriophage regulatory protein</fullName>
    </submittedName>
</protein>
<evidence type="ECO:0000313" key="2">
    <source>
        <dbReference type="Proteomes" id="UP000008962"/>
    </source>
</evidence>
<accession>A0A0H3NEW6</accession>
<dbReference type="PATRIC" id="fig|216597.6.peg.3009"/>
<name>A0A0H3NEW6_SALTS</name>
<gene>
    <name evidence="1" type="primary">apl</name>
    <name evidence="1" type="ordered locus">SL1344_2707</name>
</gene>
<dbReference type="RefSeq" id="WP_000102529.1">
    <property type="nucleotide sequence ID" value="NC_016810.1"/>
</dbReference>
<keyword evidence="2" id="KW-1185">Reference proteome</keyword>